<accession>A0A948RYK2</accession>
<name>A0A948RYK2_UNCEI</name>
<organism evidence="2 3">
    <name type="scientific">Eiseniibacteriota bacterium</name>
    <dbReference type="NCBI Taxonomy" id="2212470"/>
    <lineage>
        <taxon>Bacteria</taxon>
        <taxon>Candidatus Eiseniibacteriota</taxon>
    </lineage>
</organism>
<evidence type="ECO:0000313" key="2">
    <source>
        <dbReference type="EMBL" id="MBU2691967.1"/>
    </source>
</evidence>
<evidence type="ECO:0000256" key="1">
    <source>
        <dbReference type="SAM" id="MobiDB-lite"/>
    </source>
</evidence>
<feature type="region of interest" description="Disordered" evidence="1">
    <location>
        <begin position="1"/>
        <end position="25"/>
    </location>
</feature>
<reference evidence="2" key="1">
    <citation type="submission" date="2021-05" db="EMBL/GenBank/DDBJ databases">
        <title>Energy efficiency and biological interactions define the core microbiome of deep oligotrophic groundwater.</title>
        <authorList>
            <person name="Mehrshad M."/>
            <person name="Lopez-Fernandez M."/>
            <person name="Bell E."/>
            <person name="Bernier-Latmani R."/>
            <person name="Bertilsson S."/>
            <person name="Dopson M."/>
        </authorList>
    </citation>
    <scope>NUCLEOTIDE SEQUENCE</scope>
    <source>
        <strain evidence="2">Modern_marine.mb.64</strain>
    </source>
</reference>
<evidence type="ECO:0000313" key="3">
    <source>
        <dbReference type="Proteomes" id="UP000777784"/>
    </source>
</evidence>
<protein>
    <submittedName>
        <fullName evidence="2">Uncharacterized protein</fullName>
    </submittedName>
</protein>
<sequence length="48" mass="5100">MERVGGFSAEAAGLGPVRRNTPNPMIDAQSGSVCDFFKAPPFGSLIFR</sequence>
<dbReference type="Proteomes" id="UP000777784">
    <property type="component" value="Unassembled WGS sequence"/>
</dbReference>
<dbReference type="EMBL" id="JAHJDP010000078">
    <property type="protein sequence ID" value="MBU2691967.1"/>
    <property type="molecule type" value="Genomic_DNA"/>
</dbReference>
<dbReference type="AlphaFoldDB" id="A0A948RYK2"/>
<gene>
    <name evidence="2" type="ORF">KJ970_13690</name>
</gene>
<comment type="caution">
    <text evidence="2">The sequence shown here is derived from an EMBL/GenBank/DDBJ whole genome shotgun (WGS) entry which is preliminary data.</text>
</comment>
<proteinExistence type="predicted"/>